<name>A0A194WB57_CYTMA</name>
<protein>
    <recommendedName>
        <fullName evidence="5">UDP-N-acetylglucosamine transferase subunit ALG14</fullName>
    </recommendedName>
    <alternativeName>
        <fullName evidence="10">Asparagine-linked glycosylation protein 14</fullName>
    </alternativeName>
</protein>
<dbReference type="Proteomes" id="UP000078559">
    <property type="component" value="Chromosome 11"/>
</dbReference>
<evidence type="ECO:0000256" key="4">
    <source>
        <dbReference type="ARBA" id="ARBA00011335"/>
    </source>
</evidence>
<evidence type="ECO:0000256" key="11">
    <source>
        <dbReference type="SAM" id="Phobius"/>
    </source>
</evidence>
<evidence type="ECO:0000256" key="10">
    <source>
        <dbReference type="ARBA" id="ARBA00032062"/>
    </source>
</evidence>
<sequence length="343" mass="37404">MPPLKLEVRRQSDEAQEQLGARVIPSDSKSGLDVLQLADASNAVALYGICILFTALLLVLGTGLCLYCLGLATTLSGVTTLGLLILTRHIYILRRRKPIGPEAVMKKSAPDLSHLPAVSYLYVMGSGGHTSEMGALIKLSFKVNKNQHRRYIITHGDENSINQEKDIETVAHKSCPDGSGGTHDTFIVTRARRVHQSYLSSVYSSLRCGLEILAALTMIPAQRAGKPNAAAFKFPHVIVTNGPGTGFIVGLVAHILKVLYLAPQDRLKIVFVETWARTHSLGLTGKLFYWLGITDLFVVQSETLSKTVGKPNIGNLNATWSEASRRKLRSMRKTKGKTDTQGC</sequence>
<evidence type="ECO:0000256" key="9">
    <source>
        <dbReference type="ARBA" id="ARBA00023136"/>
    </source>
</evidence>
<dbReference type="OrthoDB" id="17098at2759"/>
<dbReference type="Pfam" id="PF08660">
    <property type="entry name" value="Alg14"/>
    <property type="match status" value="1"/>
</dbReference>
<evidence type="ECO:0000256" key="7">
    <source>
        <dbReference type="ARBA" id="ARBA00022824"/>
    </source>
</evidence>
<evidence type="ECO:0000256" key="8">
    <source>
        <dbReference type="ARBA" id="ARBA00022989"/>
    </source>
</evidence>
<proteinExistence type="inferred from homology"/>
<gene>
    <name evidence="12" type="ORF">VM1G_09504</name>
</gene>
<dbReference type="PANTHER" id="PTHR12154:SF4">
    <property type="entry name" value="UDP-N-ACETYLGLUCOSAMINE TRANSFERASE SUBUNIT ALG14 HOMOLOG"/>
    <property type="match status" value="1"/>
</dbReference>
<evidence type="ECO:0000256" key="2">
    <source>
        <dbReference type="ARBA" id="ARBA00004590"/>
    </source>
</evidence>
<evidence type="ECO:0000313" key="12">
    <source>
        <dbReference type="EMBL" id="KUI73659.1"/>
    </source>
</evidence>
<evidence type="ECO:0000256" key="1">
    <source>
        <dbReference type="ARBA" id="ARBA00004389"/>
    </source>
</evidence>
<dbReference type="GO" id="GO:0031965">
    <property type="term" value="C:nuclear membrane"/>
    <property type="evidence" value="ECO:0007669"/>
    <property type="project" value="UniProtKB-SubCell"/>
</dbReference>
<feature type="transmembrane region" description="Helical" evidence="11">
    <location>
        <begin position="69"/>
        <end position="87"/>
    </location>
</feature>
<organism evidence="12 13">
    <name type="scientific">Cytospora mali</name>
    <name type="common">Apple Valsa canker fungus</name>
    <name type="synonym">Valsa mali</name>
    <dbReference type="NCBI Taxonomy" id="578113"/>
    <lineage>
        <taxon>Eukaryota</taxon>
        <taxon>Fungi</taxon>
        <taxon>Dikarya</taxon>
        <taxon>Ascomycota</taxon>
        <taxon>Pezizomycotina</taxon>
        <taxon>Sordariomycetes</taxon>
        <taxon>Sordariomycetidae</taxon>
        <taxon>Diaporthales</taxon>
        <taxon>Cytosporaceae</taxon>
        <taxon>Cytospora</taxon>
    </lineage>
</organism>
<dbReference type="InterPro" id="IPR013969">
    <property type="entry name" value="Oligosacch_biosynth_Alg14"/>
</dbReference>
<keyword evidence="7" id="KW-0256">Endoplasmic reticulum</keyword>
<dbReference type="GO" id="GO:0004577">
    <property type="term" value="F:N-acetylglucosaminyldiphosphodolichol N-acetylglucosaminyltransferase activity"/>
    <property type="evidence" value="ECO:0007669"/>
    <property type="project" value="TreeGrafter"/>
</dbReference>
<comment type="subunit">
    <text evidence="4">Heterodimer with ALG13 to form a functional enzyme.</text>
</comment>
<evidence type="ECO:0000256" key="6">
    <source>
        <dbReference type="ARBA" id="ARBA00022692"/>
    </source>
</evidence>
<keyword evidence="12" id="KW-0808">Transferase</keyword>
<evidence type="ECO:0000313" key="13">
    <source>
        <dbReference type="Proteomes" id="UP000078559"/>
    </source>
</evidence>
<keyword evidence="9 11" id="KW-0472">Membrane</keyword>
<dbReference type="EMBL" id="CM003108">
    <property type="protein sequence ID" value="KUI73659.1"/>
    <property type="molecule type" value="Genomic_DNA"/>
</dbReference>
<reference evidence="12" key="1">
    <citation type="submission" date="2014-12" db="EMBL/GenBank/DDBJ databases">
        <title>Genome Sequence of Valsa Canker Pathogens Uncovers a Specific Adaption of Colonization on Woody Bark.</title>
        <authorList>
            <person name="Yin Z."/>
            <person name="Liu H."/>
            <person name="Gao X."/>
            <person name="Li Z."/>
            <person name="Song N."/>
            <person name="Ke X."/>
            <person name="Dai Q."/>
            <person name="Wu Y."/>
            <person name="Sun Y."/>
            <person name="Xu J.-R."/>
            <person name="Kang Z.K."/>
            <person name="Wang L."/>
            <person name="Huang L."/>
        </authorList>
    </citation>
    <scope>NUCLEOTIDE SEQUENCE [LARGE SCALE GENOMIC DNA]</scope>
    <source>
        <strain evidence="12">03-8</strain>
    </source>
</reference>
<evidence type="ECO:0000256" key="3">
    <source>
        <dbReference type="ARBA" id="ARBA00009731"/>
    </source>
</evidence>
<accession>A0A194WB57</accession>
<evidence type="ECO:0000256" key="5">
    <source>
        <dbReference type="ARBA" id="ARBA00017467"/>
    </source>
</evidence>
<comment type="similarity">
    <text evidence="3">Belongs to the ALG14 family.</text>
</comment>
<feature type="transmembrane region" description="Helical" evidence="11">
    <location>
        <begin position="44"/>
        <end position="63"/>
    </location>
</feature>
<keyword evidence="6 11" id="KW-0812">Transmembrane</keyword>
<dbReference type="PANTHER" id="PTHR12154">
    <property type="entry name" value="GLYCOSYL TRANSFERASE-RELATED"/>
    <property type="match status" value="1"/>
</dbReference>
<dbReference type="AlphaFoldDB" id="A0A194WB57"/>
<comment type="subcellular location">
    <subcellularLocation>
        <location evidence="1">Endoplasmic reticulum membrane</location>
        <topology evidence="1">Single-pass membrane protein</topology>
    </subcellularLocation>
    <subcellularLocation>
        <location evidence="2">Nucleus membrane</location>
        <topology evidence="2">Single-pass membrane protein</topology>
    </subcellularLocation>
</comment>
<dbReference type="GO" id="GO:0043541">
    <property type="term" value="C:UDP-N-acetylglucosamine transferase complex"/>
    <property type="evidence" value="ECO:0007669"/>
    <property type="project" value="TreeGrafter"/>
</dbReference>
<keyword evidence="8 11" id="KW-1133">Transmembrane helix</keyword>
<keyword evidence="13" id="KW-1185">Reference proteome</keyword>
<dbReference type="GO" id="GO:0006488">
    <property type="term" value="P:dolichol-linked oligosaccharide biosynthetic process"/>
    <property type="evidence" value="ECO:0007669"/>
    <property type="project" value="InterPro"/>
</dbReference>